<dbReference type="Gene3D" id="1.20.5.340">
    <property type="match status" value="1"/>
</dbReference>
<dbReference type="GO" id="GO:0003779">
    <property type="term" value="F:actin binding"/>
    <property type="evidence" value="ECO:0007669"/>
    <property type="project" value="UniProtKB-UniRule"/>
</dbReference>
<comment type="subcellular location">
    <subcellularLocation>
        <location evidence="2">Cytoplasm</location>
        <location evidence="2">Cytoskeleton</location>
    </subcellularLocation>
</comment>
<accession>A0A2G5DF98</accession>
<keyword evidence="2" id="KW-0206">Cytoskeleton</keyword>
<dbReference type="FunCoup" id="A0A2G5DF98">
    <property type="interactions" value="1159"/>
</dbReference>
<feature type="compositionally biased region" description="Polar residues" evidence="3">
    <location>
        <begin position="759"/>
        <end position="769"/>
    </location>
</feature>
<keyword evidence="2" id="KW-0009">Actin-binding</keyword>
<dbReference type="PANTHER" id="PTHR12902">
    <property type="entry name" value="WASP-1"/>
    <property type="match status" value="1"/>
</dbReference>
<evidence type="ECO:0000256" key="3">
    <source>
        <dbReference type="SAM" id="MobiDB-lite"/>
    </source>
</evidence>
<feature type="compositionally biased region" description="Polar residues" evidence="3">
    <location>
        <begin position="347"/>
        <end position="363"/>
    </location>
</feature>
<sequence length="1096" mass="121114">MPLVRFEVRNEYGLGTKELYGTANKDDPKAILNGIAVSGLVGILRQLGDLAEFAAEIFHGLQEEVMTTASRSHKLIVRVQNVEAALPPLEKAVYSQTNHIHFAYTTGSEWHPNLKTCQSHIVHSYLPAFIMDSYEECRDPPSVHLLDKFDIGGPGACLKRYSDPSFFKKALAISELVNGAKVQAEKKVCQTKKKGLQQRSVGVPHVVAVSQQNSRRFAFDKIPAKDSNGKTISMSRSELEDRSISFDSSRSNYIDCAFDATSCTPHKDQEHHLLKSSSLKQQCNDTLSSFHPREQDGEADDVLPHRDQGIGNSSGVTWDEKTEILKPKSQKISNIVEVQRRKSELISATSDQNKLKSETTNSSESEDIMHKENGLESLADGNQSEVDNSESEFYMDALNTTASEVETDAEKQTRIGVELPYMNLNNTTDCEISMLTERKGQSAALSDAEPCIMPGSQNLTESLEDPVLPMPPQFLRCRSNSNNVDAGLSKITDLHDVPGVNGCETSTSYPLSTGLDGLGSQASLGEKIISSVCQSQESIAEISRKPSIQLWTNGGLLGLEPSKPSDFDMVNSENQLTPNTKLDEHCLSSIMQVNEPEKTSETPKNLRSNEETATLHDTVIANSGNDVQPNGPDEFSTSHDKKVIPDSSTLSESEFNKSKDSLCSTLSNAHEHGSTDTIERGLTEAKAMNLRCDFPIDPDVRGSAAECNQETKSSSSSMFLPTYRSLVISFQKKVALSHGDTSEQSSREITGLTEHPNHGSPTNSISSSPPLEHMRISYYPLDGSETSKLKLNFHDGHHFHEDSKDVIFPSFQLLPQPVIPFKDVDFESDFDTFSRSSEYMSDELLSELSESNSEQWACGRTPGREDKEMYHSLHRISSAESISKSSDIEEINHASIYPDGSFNSPDDRNGKSIHNGSLINLSNKKDWPPAFQFPDKATPPPPPLPPLQWRVLKPHVDLLEDKRGCISEAFSNQYSQQASISNMSQQPKTTPLVQLPHINEATPCPLDSKKQEQKKLNGHRIANKAKSDGIMEEKEDFLHQIRSKSFTLKRTVTARPAFTPGPVADIKVAAIIQKANAIRQAFVGSDEEDSEDWSDD</sequence>
<dbReference type="EMBL" id="KZ305038">
    <property type="protein sequence ID" value="PIA42199.1"/>
    <property type="molecule type" value="Genomic_DNA"/>
</dbReference>
<dbReference type="Proteomes" id="UP000230069">
    <property type="component" value="Unassembled WGS sequence"/>
</dbReference>
<keyword evidence="2" id="KW-0963">Cytoplasm</keyword>
<evidence type="ECO:0000313" key="5">
    <source>
        <dbReference type="Proteomes" id="UP000230069"/>
    </source>
</evidence>
<dbReference type="PANTHER" id="PTHR12902:SF33">
    <property type="entry name" value="PROTEIN SCAR3"/>
    <property type="match status" value="1"/>
</dbReference>
<keyword evidence="5" id="KW-1185">Reference proteome</keyword>
<dbReference type="InParanoid" id="A0A2G5DF98"/>
<feature type="compositionally biased region" description="Polar residues" evidence="3">
    <location>
        <begin position="912"/>
        <end position="921"/>
    </location>
</feature>
<evidence type="ECO:0000256" key="2">
    <source>
        <dbReference type="RuleBase" id="RU367034"/>
    </source>
</evidence>
<feature type="region of interest" description="Disordered" evidence="3">
    <location>
        <begin position="347"/>
        <end position="367"/>
    </location>
</feature>
<reference evidence="4 5" key="1">
    <citation type="submission" date="2017-09" db="EMBL/GenBank/DDBJ databases">
        <title>WGS assembly of Aquilegia coerulea Goldsmith.</title>
        <authorList>
            <person name="Hodges S."/>
            <person name="Kramer E."/>
            <person name="Nordborg M."/>
            <person name="Tomkins J."/>
            <person name="Borevitz J."/>
            <person name="Derieg N."/>
            <person name="Yan J."/>
            <person name="Mihaltcheva S."/>
            <person name="Hayes R.D."/>
            <person name="Rokhsar D."/>
        </authorList>
    </citation>
    <scope>NUCLEOTIDE SEQUENCE [LARGE SCALE GENOMIC DNA]</scope>
    <source>
        <strain evidence="5">cv. Goldsmith</strain>
    </source>
</reference>
<dbReference type="Gene3D" id="6.10.280.150">
    <property type="match status" value="1"/>
</dbReference>
<feature type="region of interest" description="Disordered" evidence="3">
    <location>
        <begin position="621"/>
        <end position="655"/>
    </location>
</feature>
<comment type="function">
    <text evidence="2">Involved in regulation of actin and microtubule organization. Part of a WAVE complex that activates the Arp2/3 complex.</text>
</comment>
<organism evidence="4 5">
    <name type="scientific">Aquilegia coerulea</name>
    <name type="common">Rocky mountain columbine</name>
    <dbReference type="NCBI Taxonomy" id="218851"/>
    <lineage>
        <taxon>Eukaryota</taxon>
        <taxon>Viridiplantae</taxon>
        <taxon>Streptophyta</taxon>
        <taxon>Embryophyta</taxon>
        <taxon>Tracheophyta</taxon>
        <taxon>Spermatophyta</taxon>
        <taxon>Magnoliopsida</taxon>
        <taxon>Ranunculales</taxon>
        <taxon>Ranunculaceae</taxon>
        <taxon>Thalictroideae</taxon>
        <taxon>Aquilegia</taxon>
    </lineage>
</organism>
<name>A0A2G5DF98_AQUCA</name>
<feature type="compositionally biased region" description="Basic and acidic residues" evidence="3">
    <location>
        <begin position="291"/>
        <end position="308"/>
    </location>
</feature>
<feature type="region of interest" description="Disordered" evidence="3">
    <location>
        <begin position="287"/>
        <end position="315"/>
    </location>
</feature>
<evidence type="ECO:0000313" key="4">
    <source>
        <dbReference type="EMBL" id="PIA42199.1"/>
    </source>
</evidence>
<feature type="region of interest" description="Disordered" evidence="3">
    <location>
        <begin position="739"/>
        <end position="771"/>
    </location>
</feature>
<proteinExistence type="inferred from homology"/>
<dbReference type="GO" id="GO:2000601">
    <property type="term" value="P:positive regulation of Arp2/3 complex-mediated actin nucleation"/>
    <property type="evidence" value="ECO:0007669"/>
    <property type="project" value="TreeGrafter"/>
</dbReference>
<dbReference type="GO" id="GO:0005856">
    <property type="term" value="C:cytoskeleton"/>
    <property type="evidence" value="ECO:0007669"/>
    <property type="project" value="UniProtKB-SubCell"/>
</dbReference>
<evidence type="ECO:0000256" key="1">
    <source>
        <dbReference type="ARBA" id="ARBA00006993"/>
    </source>
</evidence>
<dbReference type="InterPro" id="IPR028288">
    <property type="entry name" value="SCAR/WAVE_fam"/>
</dbReference>
<dbReference type="GO" id="GO:0034237">
    <property type="term" value="F:protein kinase A regulatory subunit binding"/>
    <property type="evidence" value="ECO:0007669"/>
    <property type="project" value="TreeGrafter"/>
</dbReference>
<feature type="region of interest" description="Disordered" evidence="3">
    <location>
        <begin position="895"/>
        <end position="921"/>
    </location>
</feature>
<protein>
    <recommendedName>
        <fullName evidence="2">Protein SCAR</fullName>
    </recommendedName>
    <alternativeName>
        <fullName evidence="2">Protein WAVE</fullName>
    </alternativeName>
</protein>
<dbReference type="OrthoDB" id="753427at2759"/>
<dbReference type="GO" id="GO:0071933">
    <property type="term" value="F:Arp2/3 complex binding"/>
    <property type="evidence" value="ECO:0007669"/>
    <property type="project" value="TreeGrafter"/>
</dbReference>
<dbReference type="GO" id="GO:0030036">
    <property type="term" value="P:actin cytoskeleton organization"/>
    <property type="evidence" value="ECO:0007669"/>
    <property type="project" value="UniProtKB-UniRule"/>
</dbReference>
<gene>
    <name evidence="4" type="ORF">AQUCO_02100224v1</name>
</gene>
<comment type="similarity">
    <text evidence="1 2">Belongs to the SCAR/WAVE family.</text>
</comment>
<dbReference type="STRING" id="218851.A0A2G5DF98"/>
<dbReference type="AlphaFoldDB" id="A0A2G5DF98"/>